<dbReference type="KEGG" id="dsq:DICSQDRAFT_172414"/>
<evidence type="ECO:0000313" key="8">
    <source>
        <dbReference type="EMBL" id="EJF59092.1"/>
    </source>
</evidence>
<name>R7SVU2_DICSQ</name>
<comment type="subcellular location">
    <subcellularLocation>
        <location evidence="1">Membrane</location>
        <topology evidence="1">Multi-pass membrane protein</topology>
    </subcellularLocation>
</comment>
<keyword evidence="3 6" id="KW-0812">Transmembrane</keyword>
<dbReference type="Pfam" id="PF02544">
    <property type="entry name" value="Steroid_dh"/>
    <property type="match status" value="1"/>
</dbReference>
<organism evidence="8 9">
    <name type="scientific">Dichomitus squalens (strain LYAD-421)</name>
    <name type="common">Western red white-rot fungus</name>
    <dbReference type="NCBI Taxonomy" id="732165"/>
    <lineage>
        <taxon>Eukaryota</taxon>
        <taxon>Fungi</taxon>
        <taxon>Dikarya</taxon>
        <taxon>Basidiomycota</taxon>
        <taxon>Agaricomycotina</taxon>
        <taxon>Agaricomycetes</taxon>
        <taxon>Polyporales</taxon>
        <taxon>Polyporaceae</taxon>
        <taxon>Dichomitus</taxon>
    </lineage>
</organism>
<evidence type="ECO:0000256" key="2">
    <source>
        <dbReference type="ARBA" id="ARBA00007742"/>
    </source>
</evidence>
<feature type="transmembrane region" description="Helical" evidence="6">
    <location>
        <begin position="21"/>
        <end position="44"/>
    </location>
</feature>
<evidence type="ECO:0000313" key="9">
    <source>
        <dbReference type="Proteomes" id="UP000053319"/>
    </source>
</evidence>
<evidence type="ECO:0000256" key="6">
    <source>
        <dbReference type="SAM" id="Phobius"/>
    </source>
</evidence>
<dbReference type="RefSeq" id="XP_007368212.1">
    <property type="nucleotide sequence ID" value="XM_007368150.1"/>
</dbReference>
<dbReference type="GO" id="GO:0006629">
    <property type="term" value="P:lipid metabolic process"/>
    <property type="evidence" value="ECO:0007669"/>
    <property type="project" value="InterPro"/>
</dbReference>
<feature type="transmembrane region" description="Helical" evidence="6">
    <location>
        <begin position="56"/>
        <end position="77"/>
    </location>
</feature>
<dbReference type="Proteomes" id="UP000053319">
    <property type="component" value="Unassembled WGS sequence"/>
</dbReference>
<evidence type="ECO:0000256" key="1">
    <source>
        <dbReference type="ARBA" id="ARBA00004141"/>
    </source>
</evidence>
<keyword evidence="4 6" id="KW-1133">Transmembrane helix</keyword>
<dbReference type="GO" id="GO:0016627">
    <property type="term" value="F:oxidoreductase activity, acting on the CH-CH group of donors"/>
    <property type="evidence" value="ECO:0007669"/>
    <property type="project" value="InterPro"/>
</dbReference>
<keyword evidence="5 6" id="KW-0472">Membrane</keyword>
<dbReference type="EMBL" id="JH719428">
    <property type="protein sequence ID" value="EJF59092.1"/>
    <property type="molecule type" value="Genomic_DNA"/>
</dbReference>
<evidence type="ECO:0000256" key="5">
    <source>
        <dbReference type="ARBA" id="ARBA00023136"/>
    </source>
</evidence>
<dbReference type="HOGENOM" id="CLU_1948758_0_0_1"/>
<accession>R7SVU2</accession>
<evidence type="ECO:0000259" key="7">
    <source>
        <dbReference type="Pfam" id="PF02544"/>
    </source>
</evidence>
<proteinExistence type="inferred from homology"/>
<evidence type="ECO:0000256" key="3">
    <source>
        <dbReference type="ARBA" id="ARBA00022692"/>
    </source>
</evidence>
<dbReference type="InterPro" id="IPR039357">
    <property type="entry name" value="SRD5A/TECR"/>
</dbReference>
<evidence type="ECO:0000256" key="4">
    <source>
        <dbReference type="ARBA" id="ARBA00022989"/>
    </source>
</evidence>
<dbReference type="PANTHER" id="PTHR10556">
    <property type="entry name" value="3-OXO-5-ALPHA-STEROID 4-DEHYDROGENASE"/>
    <property type="match status" value="1"/>
</dbReference>
<sequence>MTHYLNRTLISPLRTSSLSRPYLMIAISAVFFNTVNGSLLGTYLSSPPAQSFLADAFARLMFWLGLTLWVAGITGNVTHEILNIRRNAKKASDDTNNGKDKPKEEHYAILHGLLYRFISYPNYFCEWAE</sequence>
<dbReference type="GO" id="GO:0016020">
    <property type="term" value="C:membrane"/>
    <property type="evidence" value="ECO:0007669"/>
    <property type="project" value="UniProtKB-SubCell"/>
</dbReference>
<dbReference type="AlphaFoldDB" id="R7SVU2"/>
<protein>
    <recommendedName>
        <fullName evidence="7">3-oxo-5-alpha-steroid 4-dehydrogenase C-terminal domain-containing protein</fullName>
    </recommendedName>
</protein>
<dbReference type="InterPro" id="IPR001104">
    <property type="entry name" value="3-oxo-5_a-steroid_4-DH_C"/>
</dbReference>
<dbReference type="GeneID" id="18839559"/>
<dbReference type="PANTHER" id="PTHR10556:SF43">
    <property type="entry name" value="STEROID 5-ALPHA-REDUCTASE DET2"/>
    <property type="match status" value="1"/>
</dbReference>
<gene>
    <name evidence="8" type="ORF">DICSQDRAFT_172414</name>
</gene>
<feature type="domain" description="3-oxo-5-alpha-steroid 4-dehydrogenase C-terminal" evidence="7">
    <location>
        <begin position="23"/>
        <end position="127"/>
    </location>
</feature>
<comment type="similarity">
    <text evidence="2">Belongs to the steroid 5-alpha reductase family.</text>
</comment>
<reference evidence="8 9" key="1">
    <citation type="journal article" date="2012" name="Science">
        <title>The Paleozoic origin of enzymatic lignin decomposition reconstructed from 31 fungal genomes.</title>
        <authorList>
            <person name="Floudas D."/>
            <person name="Binder M."/>
            <person name="Riley R."/>
            <person name="Barry K."/>
            <person name="Blanchette R.A."/>
            <person name="Henrissat B."/>
            <person name="Martinez A.T."/>
            <person name="Otillar R."/>
            <person name="Spatafora J.W."/>
            <person name="Yadav J.S."/>
            <person name="Aerts A."/>
            <person name="Benoit I."/>
            <person name="Boyd A."/>
            <person name="Carlson A."/>
            <person name="Copeland A."/>
            <person name="Coutinho P.M."/>
            <person name="de Vries R.P."/>
            <person name="Ferreira P."/>
            <person name="Findley K."/>
            <person name="Foster B."/>
            <person name="Gaskell J."/>
            <person name="Glotzer D."/>
            <person name="Gorecki P."/>
            <person name="Heitman J."/>
            <person name="Hesse C."/>
            <person name="Hori C."/>
            <person name="Igarashi K."/>
            <person name="Jurgens J.A."/>
            <person name="Kallen N."/>
            <person name="Kersten P."/>
            <person name="Kohler A."/>
            <person name="Kuees U."/>
            <person name="Kumar T.K.A."/>
            <person name="Kuo A."/>
            <person name="LaButti K."/>
            <person name="Larrondo L.F."/>
            <person name="Lindquist E."/>
            <person name="Ling A."/>
            <person name="Lombard V."/>
            <person name="Lucas S."/>
            <person name="Lundell T."/>
            <person name="Martin R."/>
            <person name="McLaughlin D.J."/>
            <person name="Morgenstern I."/>
            <person name="Morin E."/>
            <person name="Murat C."/>
            <person name="Nagy L.G."/>
            <person name="Nolan M."/>
            <person name="Ohm R.A."/>
            <person name="Patyshakuliyeva A."/>
            <person name="Rokas A."/>
            <person name="Ruiz-Duenas F.J."/>
            <person name="Sabat G."/>
            <person name="Salamov A."/>
            <person name="Samejima M."/>
            <person name="Schmutz J."/>
            <person name="Slot J.C."/>
            <person name="St John F."/>
            <person name="Stenlid J."/>
            <person name="Sun H."/>
            <person name="Sun S."/>
            <person name="Syed K."/>
            <person name="Tsang A."/>
            <person name="Wiebenga A."/>
            <person name="Young D."/>
            <person name="Pisabarro A."/>
            <person name="Eastwood D.C."/>
            <person name="Martin F."/>
            <person name="Cullen D."/>
            <person name="Grigoriev I.V."/>
            <person name="Hibbett D.S."/>
        </authorList>
    </citation>
    <scope>NUCLEOTIDE SEQUENCE [LARGE SCALE GENOMIC DNA]</scope>
    <source>
        <strain evidence="8 9">LYAD-421 SS1</strain>
    </source>
</reference>